<sequence>MILDIDATHMSLHGAQEKAHFHSNYDNYCYLPLCVFCG</sequence>
<gene>
    <name evidence="2" type="ORF">CFter6_0541</name>
</gene>
<dbReference type="InterPro" id="IPR025668">
    <property type="entry name" value="Tnp_DDE_dom"/>
</dbReference>
<accession>A0A127P606</accession>
<feature type="domain" description="Transposase DDE" evidence="1">
    <location>
        <begin position="1"/>
        <end position="37"/>
    </location>
</feature>
<organism evidence="2">
    <name type="scientific">Collimonas fungivorans</name>
    <dbReference type="NCBI Taxonomy" id="158899"/>
    <lineage>
        <taxon>Bacteria</taxon>
        <taxon>Pseudomonadati</taxon>
        <taxon>Pseudomonadota</taxon>
        <taxon>Betaproteobacteria</taxon>
        <taxon>Burkholderiales</taxon>
        <taxon>Oxalobacteraceae</taxon>
        <taxon>Collimonas</taxon>
    </lineage>
</organism>
<dbReference type="AlphaFoldDB" id="A0A127P606"/>
<dbReference type="Pfam" id="PF13701">
    <property type="entry name" value="DDE_Tnp_1_4"/>
    <property type="match status" value="1"/>
</dbReference>
<dbReference type="PATRIC" id="fig|158899.10.peg.558"/>
<dbReference type="Proteomes" id="UP000072421">
    <property type="component" value="Chromosome"/>
</dbReference>
<evidence type="ECO:0000313" key="3">
    <source>
        <dbReference type="Proteomes" id="UP000072421"/>
    </source>
</evidence>
<evidence type="ECO:0000313" key="2">
    <source>
        <dbReference type="EMBL" id="AMO93270.1"/>
    </source>
</evidence>
<protein>
    <submittedName>
        <fullName evidence="2">Transposase DDE domain group 1 family protein</fullName>
    </submittedName>
</protein>
<reference evidence="2 3" key="1">
    <citation type="submission" date="2015-11" db="EMBL/GenBank/DDBJ databases">
        <title>Exploring the genomic traits of fungus-feeding bacterial genus Collimonas.</title>
        <authorList>
            <person name="Song C."/>
            <person name="Schmidt R."/>
            <person name="de Jager V."/>
            <person name="Krzyzanowska D."/>
            <person name="Jongedijk E."/>
            <person name="Cankar K."/>
            <person name="Beekwilder J."/>
            <person name="van Veen A."/>
            <person name="de Boer W."/>
            <person name="van Veen J.A."/>
            <person name="Garbeva P."/>
        </authorList>
    </citation>
    <scope>NUCLEOTIDE SEQUENCE [LARGE SCALE GENOMIC DNA]</scope>
    <source>
        <strain evidence="2 3">Ter6</strain>
    </source>
</reference>
<name>A0A127P606_9BURK</name>
<evidence type="ECO:0000259" key="1">
    <source>
        <dbReference type="Pfam" id="PF13701"/>
    </source>
</evidence>
<proteinExistence type="predicted"/>
<dbReference type="EMBL" id="CP013232">
    <property type="protein sequence ID" value="AMO93270.1"/>
    <property type="molecule type" value="Genomic_DNA"/>
</dbReference>